<dbReference type="RefSeq" id="WP_371953436.1">
    <property type="nucleotide sequence ID" value="NZ_JAXCEI010000015.1"/>
</dbReference>
<proteinExistence type="predicted"/>
<organism evidence="3 4">
    <name type="scientific">Actinomadura monticuli</name>
    <dbReference type="NCBI Taxonomy" id="3097367"/>
    <lineage>
        <taxon>Bacteria</taxon>
        <taxon>Bacillati</taxon>
        <taxon>Actinomycetota</taxon>
        <taxon>Actinomycetes</taxon>
        <taxon>Streptosporangiales</taxon>
        <taxon>Thermomonosporaceae</taxon>
        <taxon>Actinomadura</taxon>
    </lineage>
</organism>
<name>A0ABV4QKS2_9ACTN</name>
<evidence type="ECO:0000256" key="1">
    <source>
        <dbReference type="SAM" id="Phobius"/>
    </source>
</evidence>
<feature type="transmembrane region" description="Helical" evidence="1">
    <location>
        <begin position="154"/>
        <end position="179"/>
    </location>
</feature>
<keyword evidence="1" id="KW-1133">Transmembrane helix</keyword>
<evidence type="ECO:0000313" key="3">
    <source>
        <dbReference type="EMBL" id="MFA1542935.1"/>
    </source>
</evidence>
<dbReference type="InterPro" id="IPR025196">
    <property type="entry name" value="DUF4126"/>
</dbReference>
<dbReference type="EMBL" id="JAXCEI010000015">
    <property type="protein sequence ID" value="MFA1542935.1"/>
    <property type="molecule type" value="Genomic_DNA"/>
</dbReference>
<comment type="caution">
    <text evidence="3">The sequence shown here is derived from an EMBL/GenBank/DDBJ whole genome shotgun (WGS) entry which is preliminary data.</text>
</comment>
<keyword evidence="1" id="KW-0472">Membrane</keyword>
<keyword evidence="4" id="KW-1185">Reference proteome</keyword>
<evidence type="ECO:0000313" key="4">
    <source>
        <dbReference type="Proteomes" id="UP001569963"/>
    </source>
</evidence>
<accession>A0ABV4QKS2</accession>
<feature type="transmembrane region" description="Helical" evidence="1">
    <location>
        <begin position="107"/>
        <end position="125"/>
    </location>
</feature>
<keyword evidence="1" id="KW-0812">Transmembrane</keyword>
<reference evidence="3 4" key="1">
    <citation type="submission" date="2023-11" db="EMBL/GenBank/DDBJ databases">
        <title>Actinomadura monticuli sp. nov., isolated from volcanic ash.</title>
        <authorList>
            <person name="Lee S.D."/>
            <person name="Yang H."/>
            <person name="Kim I.S."/>
        </authorList>
    </citation>
    <scope>NUCLEOTIDE SEQUENCE [LARGE SCALE GENOMIC DNA]</scope>
    <source>
        <strain evidence="3 4">DLS-62</strain>
    </source>
</reference>
<dbReference type="Pfam" id="PF13548">
    <property type="entry name" value="DUF4126"/>
    <property type="match status" value="1"/>
</dbReference>
<sequence>MLAALTGFGLSAAAGLNAFIPLLVVGLIARYSDLVRLPAEAGWLTDGRVLAGLAVLLAAEVVLDKVPVVDSVNDAVQTFVRPAAGGAVFAATDAAGKVDSSAFMRDHAWIGWGLGIAVALIVHAAKASVRPVANAGTMGAGAPVLSTVEDVASLVMSVLAVLAPVIGLVAAVLTGYAGFRLYRRRRRRRAATRSAPT</sequence>
<evidence type="ECO:0000259" key="2">
    <source>
        <dbReference type="Pfam" id="PF13548"/>
    </source>
</evidence>
<dbReference type="Proteomes" id="UP001569963">
    <property type="component" value="Unassembled WGS sequence"/>
</dbReference>
<feature type="domain" description="DUF4126" evidence="2">
    <location>
        <begin position="5"/>
        <end position="184"/>
    </location>
</feature>
<protein>
    <submittedName>
        <fullName evidence="3">DUF4126 domain-containing protein</fullName>
    </submittedName>
</protein>
<gene>
    <name evidence="3" type="ORF">SM611_28725</name>
</gene>